<evidence type="ECO:0000313" key="3">
    <source>
        <dbReference type="Proteomes" id="UP001596473"/>
    </source>
</evidence>
<dbReference type="SUPFAM" id="SSF52540">
    <property type="entry name" value="P-loop containing nucleoside triphosphate hydrolases"/>
    <property type="match status" value="1"/>
</dbReference>
<dbReference type="PANTHER" id="PTHR37512:SF1">
    <property type="entry name" value="NADR_TTD14 AAA DOMAIN-CONTAINING PROTEIN"/>
    <property type="match status" value="1"/>
</dbReference>
<gene>
    <name evidence="2" type="ORF">ACFQNF_16115</name>
</gene>
<evidence type="ECO:0000313" key="2">
    <source>
        <dbReference type="EMBL" id="MFC7421391.1"/>
    </source>
</evidence>
<dbReference type="Pfam" id="PF13521">
    <property type="entry name" value="AAA_28"/>
    <property type="match status" value="1"/>
</dbReference>
<evidence type="ECO:0000259" key="1">
    <source>
        <dbReference type="Pfam" id="PF13521"/>
    </source>
</evidence>
<reference evidence="3" key="1">
    <citation type="journal article" date="2019" name="Int. J. Syst. Evol. Microbiol.">
        <title>The Global Catalogue of Microorganisms (GCM) 10K type strain sequencing project: providing services to taxonomists for standard genome sequencing and annotation.</title>
        <authorList>
            <consortium name="The Broad Institute Genomics Platform"/>
            <consortium name="The Broad Institute Genome Sequencing Center for Infectious Disease"/>
            <person name="Wu L."/>
            <person name="Ma J."/>
        </authorList>
    </citation>
    <scope>NUCLEOTIDE SEQUENCE [LARGE SCALE GENOMIC DNA]</scope>
    <source>
        <strain evidence="3">CCUG 62945</strain>
    </source>
</reference>
<dbReference type="EMBL" id="JBHTBQ010000033">
    <property type="protein sequence ID" value="MFC7421391.1"/>
    <property type="molecule type" value="Genomic_DNA"/>
</dbReference>
<dbReference type="InterPro" id="IPR038727">
    <property type="entry name" value="NadR/Ttd14_AAA_dom"/>
</dbReference>
<feature type="domain" description="NadR/Ttd14 AAA" evidence="1">
    <location>
        <begin position="2"/>
        <end position="154"/>
    </location>
</feature>
<dbReference type="InterPro" id="IPR027417">
    <property type="entry name" value="P-loop_NTPase"/>
</dbReference>
<dbReference type="PANTHER" id="PTHR37512">
    <property type="entry name" value="TRIFUNCTIONAL NAD BIOSYNTHESIS/REGULATOR PROTEIN NADR"/>
    <property type="match status" value="1"/>
</dbReference>
<accession>A0ABW2R0E6</accession>
<sequence length="174" mass="19293">MKIAIVGPESCGKSTLAQDLSTALNAPWVAEYVREYFAQKGSNDYQLSDIIAIARGQLTAEAAHNAPLLICDTTALVCKIWAEVRYGHCPAALSALYRPQDYRLHLLTRPDLPWEPDPLRENPNDRDYLFDLYKADLKASGANYVVVEGAREERLAMAMEAVLKLALQTNPPSC</sequence>
<name>A0ABW2R0E6_9NEIS</name>
<organism evidence="2 3">
    <name type="scientific">Iodobacter arcticus</name>
    <dbReference type="NCBI Taxonomy" id="590593"/>
    <lineage>
        <taxon>Bacteria</taxon>
        <taxon>Pseudomonadati</taxon>
        <taxon>Pseudomonadota</taxon>
        <taxon>Betaproteobacteria</taxon>
        <taxon>Neisseriales</taxon>
        <taxon>Chitinibacteraceae</taxon>
        <taxon>Iodobacter</taxon>
    </lineage>
</organism>
<protein>
    <submittedName>
        <fullName evidence="2">AAA family ATPase</fullName>
    </submittedName>
</protein>
<keyword evidence="3" id="KW-1185">Reference proteome</keyword>
<comment type="caution">
    <text evidence="2">The sequence shown here is derived from an EMBL/GenBank/DDBJ whole genome shotgun (WGS) entry which is preliminary data.</text>
</comment>
<dbReference type="RefSeq" id="WP_380188949.1">
    <property type="nucleotide sequence ID" value="NZ_JBHTBQ010000033.1"/>
</dbReference>
<dbReference type="Proteomes" id="UP001596473">
    <property type="component" value="Unassembled WGS sequence"/>
</dbReference>
<proteinExistence type="predicted"/>
<dbReference type="Gene3D" id="3.40.50.300">
    <property type="entry name" value="P-loop containing nucleotide triphosphate hydrolases"/>
    <property type="match status" value="1"/>
</dbReference>
<dbReference type="InterPro" id="IPR052735">
    <property type="entry name" value="NAD_biosynth-regulator"/>
</dbReference>